<sequence length="97" mass="11314">MLKIYPAIYKQEGDKITCRFPDLPEIETFSGTDKEELAERAKEVLGRYYVKKSQIKETIPDPSNARLMKAGENETIEYVYTDIDKYWTGVKAKDTWI</sequence>
<dbReference type="InterPro" id="IPR035069">
    <property type="entry name" value="TTHA1013/TTHA0281-like"/>
</dbReference>
<dbReference type="SUPFAM" id="SSF143100">
    <property type="entry name" value="TTHA1013/TTHA0281-like"/>
    <property type="match status" value="1"/>
</dbReference>
<dbReference type="Gene3D" id="3.30.160.250">
    <property type="match status" value="1"/>
</dbReference>
<evidence type="ECO:0000313" key="2">
    <source>
        <dbReference type="Proteomes" id="UP000473648"/>
    </source>
</evidence>
<gene>
    <name evidence="1" type="ORF">FRC53_06455</name>
</gene>
<accession>A0A6L5GTD3</accession>
<dbReference type="AlphaFoldDB" id="A0A6L5GTD3"/>
<comment type="caution">
    <text evidence="1">The sequence shown here is derived from an EMBL/GenBank/DDBJ whole genome shotgun (WGS) entry which is preliminary data.</text>
</comment>
<protein>
    <submittedName>
        <fullName evidence="1">HicB family protein</fullName>
    </submittedName>
</protein>
<proteinExistence type="predicted"/>
<dbReference type="Proteomes" id="UP000473648">
    <property type="component" value="Unassembled WGS sequence"/>
</dbReference>
<organism evidence="1 2">
    <name type="scientific">Candidatus Pseudoramibacter fermentans</name>
    <dbReference type="NCBI Taxonomy" id="2594427"/>
    <lineage>
        <taxon>Bacteria</taxon>
        <taxon>Bacillati</taxon>
        <taxon>Bacillota</taxon>
        <taxon>Clostridia</taxon>
        <taxon>Eubacteriales</taxon>
        <taxon>Eubacteriaceae</taxon>
        <taxon>Pseudoramibacter</taxon>
    </lineage>
</organism>
<keyword evidence="2" id="KW-1185">Reference proteome</keyword>
<evidence type="ECO:0000313" key="1">
    <source>
        <dbReference type="EMBL" id="MQM73050.1"/>
    </source>
</evidence>
<name>A0A6L5GTD3_9FIRM</name>
<reference evidence="1" key="1">
    <citation type="journal article" date="2020" name="Appl. Environ. Microbiol.">
        <title>Medium-Chain Fatty Acid Synthesis by 'Candidatus Weimeria bifida' gen. nov., sp. nov., and 'Candidatus Pseudoramibacter fermentans' sp. nov.</title>
        <authorList>
            <person name="Scarborough M.J."/>
            <person name="Myers K.S."/>
            <person name="Donohue T.J."/>
            <person name="Noguera D.R."/>
        </authorList>
    </citation>
    <scope>NUCLEOTIDE SEQUENCE</scope>
    <source>
        <strain evidence="1">EUB1.1</strain>
    </source>
</reference>
<dbReference type="EMBL" id="VOGB01000004">
    <property type="protein sequence ID" value="MQM73050.1"/>
    <property type="molecule type" value="Genomic_DNA"/>
</dbReference>